<sequence length="253" mass="26558">MASLVPLPIFTEKAAIHEIGVHSVISYHTENGMKTTSCASSRKKPVSLLLAATLMAGAGVSSFSAVASAAPTTQDIQIQQNEKLDIRKFDQFITVENDRFIIADEAALEKVATNEEVVLVKTALDQANGILDESPGAVLDGEKTFTVPAKQEITQNKTGEFASLAASGEGIRDIKFHWWGVEIYLTKTDVNAIVKGGISGGTTYLGAIFGGLSGAVAGAVAGAVLSEYAGAVIVPLKITYTYLSPMLPSVSPQ</sequence>
<dbReference type="Proteomes" id="UP000826616">
    <property type="component" value="Chromosome"/>
</dbReference>
<proteinExistence type="predicted"/>
<evidence type="ECO:0000313" key="1">
    <source>
        <dbReference type="EMBL" id="QYY44246.1"/>
    </source>
</evidence>
<dbReference type="EMBL" id="CP080764">
    <property type="protein sequence ID" value="QYY44246.1"/>
    <property type="molecule type" value="Genomic_DNA"/>
</dbReference>
<dbReference type="RefSeq" id="WP_220560483.1">
    <property type="nucleotide sequence ID" value="NZ_CP080764.1"/>
</dbReference>
<organism evidence="1 2">
    <name type="scientific">Aneurinibacillus thermoaerophilus</name>
    <dbReference type="NCBI Taxonomy" id="143495"/>
    <lineage>
        <taxon>Bacteria</taxon>
        <taxon>Bacillati</taxon>
        <taxon>Bacillota</taxon>
        <taxon>Bacilli</taxon>
        <taxon>Bacillales</taxon>
        <taxon>Paenibacillaceae</taxon>
        <taxon>Aneurinibacillus group</taxon>
        <taxon>Aneurinibacillus</taxon>
    </lineage>
</organism>
<evidence type="ECO:0000313" key="2">
    <source>
        <dbReference type="Proteomes" id="UP000826616"/>
    </source>
</evidence>
<accession>A0ABX8YFA8</accession>
<gene>
    <name evidence="1" type="ORF">K3F53_08750</name>
</gene>
<keyword evidence="2" id="KW-1185">Reference proteome</keyword>
<dbReference type="GeneID" id="97141456"/>
<name>A0ABX8YFA8_ANETH</name>
<protein>
    <submittedName>
        <fullName evidence="1">Uncharacterized protein</fullName>
    </submittedName>
</protein>
<reference evidence="1 2" key="1">
    <citation type="submission" date="2021-08" db="EMBL/GenBank/DDBJ databases">
        <title>Complete genome sequence of the strain Aneurinibacillus thermoaerophilus CCM 8960.</title>
        <authorList>
            <person name="Musilova J."/>
            <person name="Kourilova X."/>
            <person name="Pernicova I."/>
            <person name="Bezdicek M."/>
            <person name="Lengerova M."/>
            <person name="Obruca S."/>
            <person name="Sedlar K."/>
        </authorList>
    </citation>
    <scope>NUCLEOTIDE SEQUENCE [LARGE SCALE GENOMIC DNA]</scope>
    <source>
        <strain evidence="1 2">CCM 8960</strain>
    </source>
</reference>